<dbReference type="Proteomes" id="UP000004508">
    <property type="component" value="Unassembled WGS sequence"/>
</dbReference>
<proteinExistence type="predicted"/>
<keyword evidence="2" id="KW-1185">Reference proteome</keyword>
<sequence length="79" mass="9158">MLSTRRQRKFRTILKQLRQQIDSRFAINSKLQAVLSKHFELNLRSKNLLDNAKNGSLGTYWLPGFKHPPKQVGTEAQHA</sequence>
<gene>
    <name evidence="1" type="ORF">Krac_6866</name>
</gene>
<comment type="caution">
    <text evidence="1">The sequence shown here is derived from an EMBL/GenBank/DDBJ whole genome shotgun (WGS) entry which is preliminary data.</text>
</comment>
<protein>
    <submittedName>
        <fullName evidence="1">Uncharacterized protein</fullName>
    </submittedName>
</protein>
<dbReference type="AlphaFoldDB" id="D6TPM5"/>
<dbReference type="EMBL" id="ADVG01000002">
    <property type="protein sequence ID" value="EFH85639.1"/>
    <property type="molecule type" value="Genomic_DNA"/>
</dbReference>
<dbReference type="InParanoid" id="D6TPM5"/>
<accession>D6TPM5</accession>
<name>D6TPM5_KTERA</name>
<dbReference type="STRING" id="485913.Krac_6866"/>
<evidence type="ECO:0000313" key="1">
    <source>
        <dbReference type="EMBL" id="EFH85639.1"/>
    </source>
</evidence>
<evidence type="ECO:0000313" key="2">
    <source>
        <dbReference type="Proteomes" id="UP000004508"/>
    </source>
</evidence>
<reference evidence="1 2" key="1">
    <citation type="journal article" date="2011" name="Stand. Genomic Sci.">
        <title>Non-contiguous finished genome sequence and contextual data of the filamentous soil bacterium Ktedonobacter racemifer type strain (SOSP1-21).</title>
        <authorList>
            <person name="Chang Y.J."/>
            <person name="Land M."/>
            <person name="Hauser L."/>
            <person name="Chertkov O."/>
            <person name="Del Rio T.G."/>
            <person name="Nolan M."/>
            <person name="Copeland A."/>
            <person name="Tice H."/>
            <person name="Cheng J.F."/>
            <person name="Lucas S."/>
            <person name="Han C."/>
            <person name="Goodwin L."/>
            <person name="Pitluck S."/>
            <person name="Ivanova N."/>
            <person name="Ovchinikova G."/>
            <person name="Pati A."/>
            <person name="Chen A."/>
            <person name="Palaniappan K."/>
            <person name="Mavromatis K."/>
            <person name="Liolios K."/>
            <person name="Brettin T."/>
            <person name="Fiebig A."/>
            <person name="Rohde M."/>
            <person name="Abt B."/>
            <person name="Goker M."/>
            <person name="Detter J.C."/>
            <person name="Woyke T."/>
            <person name="Bristow J."/>
            <person name="Eisen J.A."/>
            <person name="Markowitz V."/>
            <person name="Hugenholtz P."/>
            <person name="Kyrpides N.C."/>
            <person name="Klenk H.P."/>
            <person name="Lapidus A."/>
        </authorList>
    </citation>
    <scope>NUCLEOTIDE SEQUENCE [LARGE SCALE GENOMIC DNA]</scope>
    <source>
        <strain evidence="2">DSM 44963</strain>
    </source>
</reference>
<organism evidence="1 2">
    <name type="scientific">Ktedonobacter racemifer DSM 44963</name>
    <dbReference type="NCBI Taxonomy" id="485913"/>
    <lineage>
        <taxon>Bacteria</taxon>
        <taxon>Bacillati</taxon>
        <taxon>Chloroflexota</taxon>
        <taxon>Ktedonobacteria</taxon>
        <taxon>Ktedonobacterales</taxon>
        <taxon>Ktedonobacteraceae</taxon>
        <taxon>Ktedonobacter</taxon>
    </lineage>
</organism>